<dbReference type="Gene3D" id="3.40.50.300">
    <property type="entry name" value="P-loop containing nucleotide triphosphate hydrolases"/>
    <property type="match status" value="1"/>
</dbReference>
<name>A0A4U9V3B0_SERFO</name>
<dbReference type="EC" id="3.1.11.5" evidence="1"/>
<dbReference type="GO" id="GO:0008854">
    <property type="term" value="F:exodeoxyribonuclease V activity"/>
    <property type="evidence" value="ECO:0007669"/>
    <property type="project" value="UniProtKB-EC"/>
</dbReference>
<gene>
    <name evidence="1" type="primary">recB_3</name>
    <name evidence="1" type="ORF">NCTC12965_04445</name>
</gene>
<reference evidence="1" key="1">
    <citation type="submission" date="2019-05" db="EMBL/GenBank/DDBJ databases">
        <authorList>
            <consortium name="Pathogen Informatics"/>
        </authorList>
    </citation>
    <scope>NUCLEOTIDE SEQUENCE [LARGE SCALE GENOMIC DNA]</scope>
    <source>
        <strain evidence="1">NCTC12965</strain>
    </source>
</reference>
<evidence type="ECO:0000313" key="1">
    <source>
        <dbReference type="EMBL" id="VTR40067.1"/>
    </source>
</evidence>
<keyword evidence="1" id="KW-0378">Hydrolase</keyword>
<organism evidence="1">
    <name type="scientific">Serratia fonticola</name>
    <dbReference type="NCBI Taxonomy" id="47917"/>
    <lineage>
        <taxon>Bacteria</taxon>
        <taxon>Pseudomonadati</taxon>
        <taxon>Pseudomonadota</taxon>
        <taxon>Gammaproteobacteria</taxon>
        <taxon>Enterobacterales</taxon>
        <taxon>Yersiniaceae</taxon>
        <taxon>Serratia</taxon>
    </lineage>
</organism>
<proteinExistence type="predicted"/>
<dbReference type="AlphaFoldDB" id="A0A4U9V3B0"/>
<dbReference type="EMBL" id="CABEEZ010000097">
    <property type="protein sequence ID" value="VTR40067.1"/>
    <property type="molecule type" value="Genomic_DNA"/>
</dbReference>
<accession>A0A4U9V3B0</accession>
<dbReference type="InterPro" id="IPR027417">
    <property type="entry name" value="P-loop_NTPase"/>
</dbReference>
<sequence length="58" mass="6619">MVGSVNACLLRWKKPFLFGQIPFIEVAAAAKNQELVFEWQNKPQPAMQFWLQPGMGPE</sequence>
<protein>
    <submittedName>
        <fullName evidence="1">Exodeoxyribonuclease V beta chain</fullName>
        <ecNumber evidence="1">3.1.11.5</ecNumber>
    </submittedName>
</protein>